<dbReference type="EMBL" id="JAAAMV010000033">
    <property type="protein sequence ID" value="NBD27955.1"/>
    <property type="molecule type" value="Genomic_DNA"/>
</dbReference>
<dbReference type="Pfam" id="PF01820">
    <property type="entry name" value="Dala_Dala_lig_N"/>
    <property type="match status" value="1"/>
</dbReference>
<comment type="subcellular location">
    <subcellularLocation>
        <location evidence="13">Cytoplasm</location>
    </subcellularLocation>
</comment>
<gene>
    <name evidence="16" type="primary">vanG</name>
    <name evidence="13" type="synonym">ddl</name>
    <name evidence="16" type="ORF">GT019_29155</name>
</gene>
<dbReference type="PROSITE" id="PS50975">
    <property type="entry name" value="ATP_GRASP"/>
    <property type="match status" value="1"/>
</dbReference>
<keyword evidence="8" id="KW-0460">Magnesium</keyword>
<keyword evidence="12 13" id="KW-0961">Cell wall biogenesis/degradation</keyword>
<comment type="caution">
    <text evidence="16">The sequence shown here is derived from an EMBL/GenBank/DDBJ whole genome shotgun (WGS) entry which is preliminary data.</text>
</comment>
<keyword evidence="6 14" id="KW-0547">Nucleotide-binding</keyword>
<keyword evidence="9 13" id="KW-0133">Cell shape</keyword>
<proteinExistence type="inferred from homology"/>
<evidence type="ECO:0000256" key="1">
    <source>
        <dbReference type="ARBA" id="ARBA00001936"/>
    </source>
</evidence>
<evidence type="ECO:0000256" key="9">
    <source>
        <dbReference type="ARBA" id="ARBA00022960"/>
    </source>
</evidence>
<keyword evidence="11" id="KW-0464">Manganese</keyword>
<evidence type="ECO:0000256" key="3">
    <source>
        <dbReference type="ARBA" id="ARBA00010871"/>
    </source>
</evidence>
<dbReference type="Proteomes" id="UP000665561">
    <property type="component" value="Unassembled WGS sequence"/>
</dbReference>
<feature type="domain" description="ATP-grasp" evidence="15">
    <location>
        <begin position="143"/>
        <end position="344"/>
    </location>
</feature>
<comment type="cofactor">
    <cofactor evidence="2">
        <name>Mg(2+)</name>
        <dbReference type="ChEBI" id="CHEBI:18420"/>
    </cofactor>
</comment>
<dbReference type="GO" id="GO:0160222">
    <property type="term" value="F:D-alanine-D-serine ligase activity"/>
    <property type="evidence" value="ECO:0007669"/>
    <property type="project" value="UniProtKB-EC"/>
</dbReference>
<comment type="cofactor">
    <cofactor evidence="1">
        <name>Mn(2+)</name>
        <dbReference type="ChEBI" id="CHEBI:29035"/>
    </cofactor>
</comment>
<dbReference type="PROSITE" id="PS00843">
    <property type="entry name" value="DALA_DALA_LIGASE_1"/>
    <property type="match status" value="1"/>
</dbReference>
<dbReference type="PROSITE" id="PS00844">
    <property type="entry name" value="DALA_DALA_LIGASE_2"/>
    <property type="match status" value="1"/>
</dbReference>
<dbReference type="PANTHER" id="PTHR23132">
    <property type="entry name" value="D-ALANINE--D-ALANINE LIGASE"/>
    <property type="match status" value="1"/>
</dbReference>
<dbReference type="PIRSF" id="PIRSF039102">
    <property type="entry name" value="Ddl/VanB"/>
    <property type="match status" value="1"/>
</dbReference>
<sequence>MQKITLGVLFGGASTEHEVSLSSASAVLKHLDNEKYDIVMIGITRDGHWFRYGGGAEDVKADRWLAHPSCVPAFLSPNRAAKGLFELAGTEYRFTPLDVVFPVLHGKNGEDGTVQGLLELADLPFVGCGSLSSAVCMDKTVAKTLVEAAGIRVPPSVTLMREEWEAGKRSGLDALTYPLYVKPARSGSSIGITKAHDPAELEAGIATALLHDDKIIIETHIEGFEIGCAVLGGSEPVTGALDEIELAGGFFDLDEKYSLRTSAIHLPARIDAVQAAQARETALRIYRALGCAGFARVDLFLSRDGGLYFNEVNTIPGFTAASRYPNMMREAGIAFPELLDRLIAEALRPGSPYDVVRELKAGSIGETR</sequence>
<keyword evidence="13" id="KW-0963">Cytoplasm</keyword>
<evidence type="ECO:0000256" key="4">
    <source>
        <dbReference type="ARBA" id="ARBA00022598"/>
    </source>
</evidence>
<evidence type="ECO:0000256" key="12">
    <source>
        <dbReference type="ARBA" id="ARBA00023316"/>
    </source>
</evidence>
<comment type="similarity">
    <text evidence="3 13">Belongs to the D-alanine--D-alanine ligase family.</text>
</comment>
<evidence type="ECO:0000256" key="11">
    <source>
        <dbReference type="ARBA" id="ARBA00023211"/>
    </source>
</evidence>
<dbReference type="SUPFAM" id="SSF56059">
    <property type="entry name" value="Glutathione synthetase ATP-binding domain-like"/>
    <property type="match status" value="1"/>
</dbReference>
<evidence type="ECO:0000256" key="8">
    <source>
        <dbReference type="ARBA" id="ARBA00022842"/>
    </source>
</evidence>
<evidence type="ECO:0000256" key="10">
    <source>
        <dbReference type="ARBA" id="ARBA00022984"/>
    </source>
</evidence>
<evidence type="ECO:0000256" key="14">
    <source>
        <dbReference type="PROSITE-ProRule" id="PRU00409"/>
    </source>
</evidence>
<keyword evidence="10 13" id="KW-0573">Peptidoglycan synthesis</keyword>
<evidence type="ECO:0000256" key="6">
    <source>
        <dbReference type="ARBA" id="ARBA00022741"/>
    </source>
</evidence>
<dbReference type="RefSeq" id="WP_161746976.1">
    <property type="nucleotide sequence ID" value="NZ_JAAAMV010000033.1"/>
</dbReference>
<dbReference type="InterPro" id="IPR016185">
    <property type="entry name" value="PreATP-grasp_dom_sf"/>
</dbReference>
<dbReference type="HAMAP" id="MF_00047">
    <property type="entry name" value="Dala_Dala_lig"/>
    <property type="match status" value="1"/>
</dbReference>
<dbReference type="Gene3D" id="3.40.50.20">
    <property type="match status" value="1"/>
</dbReference>
<keyword evidence="7 14" id="KW-0067">ATP-binding</keyword>
<evidence type="ECO:0000313" key="16">
    <source>
        <dbReference type="EMBL" id="NBD27955.1"/>
    </source>
</evidence>
<comment type="pathway">
    <text evidence="13">Cell wall biogenesis; peptidoglycan biosynthesis.</text>
</comment>
<dbReference type="Gene3D" id="3.30.470.20">
    <property type="entry name" value="ATP-grasp fold, B domain"/>
    <property type="match status" value="1"/>
</dbReference>
<dbReference type="NCBIfam" id="NF002528">
    <property type="entry name" value="PRK01966.1-4"/>
    <property type="match status" value="1"/>
</dbReference>
<dbReference type="InterPro" id="IPR011095">
    <property type="entry name" value="Dala_Dala_lig_C"/>
</dbReference>
<evidence type="ECO:0000256" key="7">
    <source>
        <dbReference type="ARBA" id="ARBA00022840"/>
    </source>
</evidence>
<dbReference type="InterPro" id="IPR011127">
    <property type="entry name" value="Dala_Dala_lig_N"/>
</dbReference>
<dbReference type="InterPro" id="IPR005905">
    <property type="entry name" value="D_ala_D_ala"/>
</dbReference>
<name>A0ABW9XZA4_9BACL</name>
<dbReference type="Gene3D" id="3.30.1490.20">
    <property type="entry name" value="ATP-grasp fold, A domain"/>
    <property type="match status" value="1"/>
</dbReference>
<keyword evidence="5" id="KW-0479">Metal-binding</keyword>
<evidence type="ECO:0000256" key="2">
    <source>
        <dbReference type="ARBA" id="ARBA00001946"/>
    </source>
</evidence>
<dbReference type="Pfam" id="PF07478">
    <property type="entry name" value="Dala_Dala_lig_C"/>
    <property type="match status" value="1"/>
</dbReference>
<dbReference type="NCBIfam" id="NF000091">
    <property type="entry name" value="D_ala_D_ser_VanG"/>
    <property type="match status" value="1"/>
</dbReference>
<keyword evidence="17" id="KW-1185">Reference proteome</keyword>
<reference evidence="16 17" key="1">
    <citation type="submission" date="2020-01" db="EMBL/GenBank/DDBJ databases">
        <title>Paenibacillus soybeanensis sp. nov. isolated from the nodules of soybean (Glycine max(L.) Merr).</title>
        <authorList>
            <person name="Wang H."/>
        </authorList>
    </citation>
    <scope>NUCLEOTIDE SEQUENCE [LARGE SCALE GENOMIC DNA]</scope>
    <source>
        <strain evidence="16 17">T1</strain>
    </source>
</reference>
<evidence type="ECO:0000313" key="17">
    <source>
        <dbReference type="Proteomes" id="UP000665561"/>
    </source>
</evidence>
<dbReference type="InterPro" id="IPR011761">
    <property type="entry name" value="ATP-grasp"/>
</dbReference>
<organism evidence="16 17">
    <name type="scientific">Paenibacillus glycinis</name>
    <dbReference type="NCBI Taxonomy" id="2697035"/>
    <lineage>
        <taxon>Bacteria</taxon>
        <taxon>Bacillati</taxon>
        <taxon>Bacillota</taxon>
        <taxon>Bacilli</taxon>
        <taxon>Bacillales</taxon>
        <taxon>Paenibacillaceae</taxon>
        <taxon>Paenibacillus</taxon>
    </lineage>
</organism>
<evidence type="ECO:0000256" key="13">
    <source>
        <dbReference type="HAMAP-Rule" id="MF_00047"/>
    </source>
</evidence>
<dbReference type="InterPro" id="IPR013815">
    <property type="entry name" value="ATP_grasp_subdomain_1"/>
</dbReference>
<evidence type="ECO:0000259" key="15">
    <source>
        <dbReference type="PROSITE" id="PS50975"/>
    </source>
</evidence>
<dbReference type="NCBIfam" id="TIGR01205">
    <property type="entry name" value="D_ala_D_alaTIGR"/>
    <property type="match status" value="1"/>
</dbReference>
<comment type="catalytic activity">
    <reaction evidence="13">
        <text>2 D-alanine + ATP = D-alanyl-D-alanine + ADP + phosphate + H(+)</text>
        <dbReference type="Rhea" id="RHEA:11224"/>
        <dbReference type="ChEBI" id="CHEBI:15378"/>
        <dbReference type="ChEBI" id="CHEBI:30616"/>
        <dbReference type="ChEBI" id="CHEBI:43474"/>
        <dbReference type="ChEBI" id="CHEBI:57416"/>
        <dbReference type="ChEBI" id="CHEBI:57822"/>
        <dbReference type="ChEBI" id="CHEBI:456216"/>
        <dbReference type="EC" id="6.3.2.4"/>
    </reaction>
</comment>
<accession>A0ABW9XZA4</accession>
<dbReference type="PANTHER" id="PTHR23132:SF25">
    <property type="entry name" value="D-ALANINE--D-ALANINE LIGASE A"/>
    <property type="match status" value="1"/>
</dbReference>
<protein>
    <recommendedName>
        <fullName evidence="13">D-alanine--D-alanine ligase</fullName>
        <ecNumber evidence="13">6.3.2.4</ecNumber>
    </recommendedName>
    <alternativeName>
        <fullName evidence="13">D-Ala-D-Ala ligase</fullName>
    </alternativeName>
    <alternativeName>
        <fullName evidence="13">D-alanylalanine synthetase</fullName>
    </alternativeName>
</protein>
<evidence type="ECO:0000256" key="5">
    <source>
        <dbReference type="ARBA" id="ARBA00022723"/>
    </source>
</evidence>
<dbReference type="InterPro" id="IPR000291">
    <property type="entry name" value="D-Ala_lig_Van_CS"/>
</dbReference>
<comment type="function">
    <text evidence="13">Cell wall formation.</text>
</comment>
<dbReference type="SUPFAM" id="SSF52440">
    <property type="entry name" value="PreATP-grasp domain"/>
    <property type="match status" value="1"/>
</dbReference>
<keyword evidence="4 13" id="KW-0436">Ligase</keyword>
<dbReference type="EC" id="6.3.2.4" evidence="13"/>